<evidence type="ECO:0000259" key="3">
    <source>
        <dbReference type="PROSITE" id="PS50003"/>
    </source>
</evidence>
<dbReference type="AlphaFoldDB" id="A0A2D0PPU8"/>
<dbReference type="Pfam" id="PF26089">
    <property type="entry name" value="PH_Niban2"/>
    <property type="match status" value="1"/>
</dbReference>
<dbReference type="CDD" id="cd23949">
    <property type="entry name" value="Niban-like"/>
    <property type="match status" value="1"/>
</dbReference>
<dbReference type="PANTHER" id="PTHR14392:SF2">
    <property type="entry name" value="PROTEIN NIBAN 2"/>
    <property type="match status" value="1"/>
</dbReference>
<dbReference type="InterPro" id="IPR026088">
    <property type="entry name" value="Niban-like"/>
</dbReference>
<dbReference type="PROSITE" id="PS50003">
    <property type="entry name" value="PH_DOMAIN"/>
    <property type="match status" value="1"/>
</dbReference>
<feature type="region of interest" description="Disordered" evidence="2">
    <location>
        <begin position="647"/>
        <end position="862"/>
    </location>
</feature>
<comment type="similarity">
    <text evidence="1">Belongs to the Niban family.</text>
</comment>
<dbReference type="PANTHER" id="PTHR14392">
    <property type="entry name" value="NIBAN FAMILY MEMBER"/>
    <property type="match status" value="1"/>
</dbReference>
<dbReference type="Proteomes" id="UP000221080">
    <property type="component" value="Chromosome 22"/>
</dbReference>
<proteinExistence type="inferred from homology"/>
<name>A0A2D0PPU8_ICTPU</name>
<sequence>MGDLISSHLDEGKREIITARTVEVLDEFRRLYKQQYAVALFNKVRYDVEGGGGPQPQLLHRKVPLENKSIFSGMLLQYIEENKKWRNRFLFVPDSYTISYYESKQAHDRGLQPKGSINCAGYKVLISMDKYLELLDTSLPDVKAKVGSSPFLKCATQFPVILWHPYARHHYFCAATEKEQEKWHAVFQDCIRHTNNGLSEECKVQTPAFTDAVRLYRQAHGQYGTWDMMCGVPPQILANLVMEKLLPELRDLISPRLKGKLQERQKNWTLISDAVYSLVQSQTQSQYEAIVQSCEAGRPPLEASIRTDMDQIITSKEHVTSKIRVLVLPKAEKLLKVSIEPYISSILEALMEPTSRGFFEVRDVFFRELVDMSKNLLNGGSKEKVGEYMEKISMLAFHPVKMQCCYEKVEQLSLEGLQQRFDVTSPSVFVQRAQILMREQMDDAVYTFEQLLHQSLEGQEEEDLCKTVQRCQDRVIKKYDYDSSTVRKKFFREALLQIFIPYMLKQLSPSCSADLPRFQELIFEDFSRFILVENIFEEVVLQTVMKDIMMAVKEAAVQRKHNLYRDSIVLTNSDPNLHLLGENPSIDWAEEYGEKQEVDGEHEGEDGDTAAQKRRRMKQVVSMIQVDGPNTTLPNESCLEVPSVHNIPEEQGEGDSDAPSSSASEKAAPIKEEVCGSSSKETAPDLPNGTALNLDKQEAAPKSPQDKLAIESAIQQIEDAVQGEDGEQSPVGIAPGKTEVAKEDANVASQKEEQLAPPANQEDKVQAPSSTEEPAKVQETITKPKQEERTDAEKNSSDLRSEPQQHSTDTDSGFQSPANETAEEDELRADSATAEVGQDKHNDSEMGGEDAAKGADTLTTQT</sequence>
<feature type="compositionally biased region" description="Polar residues" evidence="2">
    <location>
        <begin position="804"/>
        <end position="819"/>
    </location>
</feature>
<gene>
    <name evidence="5" type="primary">niban2b</name>
</gene>
<dbReference type="InterPro" id="IPR059060">
    <property type="entry name" value="Niban_1/2/3_dom"/>
</dbReference>
<dbReference type="KEGG" id="ipu:108255769"/>
<dbReference type="Pfam" id="PF26086">
    <property type="entry name" value="Niban2"/>
    <property type="match status" value="1"/>
</dbReference>
<protein>
    <submittedName>
        <fullName evidence="5">Protein Niban 2b</fullName>
    </submittedName>
</protein>
<keyword evidence="4" id="KW-1185">Reference proteome</keyword>
<evidence type="ECO:0000313" key="5">
    <source>
        <dbReference type="RefSeq" id="XP_017307456.1"/>
    </source>
</evidence>
<evidence type="ECO:0000256" key="1">
    <source>
        <dbReference type="ARBA" id="ARBA00010251"/>
    </source>
</evidence>
<feature type="compositionally biased region" description="Basic and acidic residues" evidence="2">
    <location>
        <begin position="782"/>
        <end position="803"/>
    </location>
</feature>
<dbReference type="RefSeq" id="XP_017307456.1">
    <property type="nucleotide sequence ID" value="XM_017451967.3"/>
</dbReference>
<feature type="compositionally biased region" description="Basic and acidic residues" evidence="2">
    <location>
        <begin position="739"/>
        <end position="754"/>
    </location>
</feature>
<feature type="compositionally biased region" description="Low complexity" evidence="2">
    <location>
        <begin position="657"/>
        <end position="667"/>
    </location>
</feature>
<reference evidence="4" key="1">
    <citation type="journal article" date="2016" name="Nat. Commun.">
        <title>The channel catfish genome sequence provides insights into the evolution of scale formation in teleosts.</title>
        <authorList>
            <person name="Liu Z."/>
            <person name="Liu S."/>
            <person name="Yao J."/>
            <person name="Bao L."/>
            <person name="Zhang J."/>
            <person name="Li Y."/>
            <person name="Jiang C."/>
            <person name="Sun L."/>
            <person name="Wang R."/>
            <person name="Zhang Y."/>
            <person name="Zhou T."/>
            <person name="Zeng Q."/>
            <person name="Fu Q."/>
            <person name="Gao S."/>
            <person name="Li N."/>
            <person name="Koren S."/>
            <person name="Jiang Y."/>
            <person name="Zimin A."/>
            <person name="Xu P."/>
            <person name="Phillippy A.M."/>
            <person name="Geng X."/>
            <person name="Song L."/>
            <person name="Sun F."/>
            <person name="Li C."/>
            <person name="Wang X."/>
            <person name="Chen A."/>
            <person name="Jin Y."/>
            <person name="Yuan Z."/>
            <person name="Yang Y."/>
            <person name="Tan S."/>
            <person name="Peatman E."/>
            <person name="Lu J."/>
            <person name="Qin Z."/>
            <person name="Dunham R."/>
            <person name="Li Z."/>
            <person name="Sonstegard T."/>
            <person name="Feng J."/>
            <person name="Danzmann R.G."/>
            <person name="Schroeder S."/>
            <person name="Scheffler B."/>
            <person name="Duke M.V."/>
            <person name="Ballard L."/>
            <person name="Kucuktas H."/>
            <person name="Kaltenboeck L."/>
            <person name="Liu H."/>
            <person name="Armbruster J."/>
            <person name="Xie Y."/>
            <person name="Kirby M.L."/>
            <person name="Tian Y."/>
            <person name="Flanagan M.E."/>
            <person name="Mu W."/>
            <person name="Waldbieser G.C."/>
        </authorList>
    </citation>
    <scope>NUCLEOTIDE SEQUENCE [LARGE SCALE GENOMIC DNA]</scope>
    <source>
        <strain evidence="4">SDA103</strain>
    </source>
</reference>
<feature type="region of interest" description="Disordered" evidence="2">
    <location>
        <begin position="594"/>
        <end position="618"/>
    </location>
</feature>
<dbReference type="Gene3D" id="2.30.29.30">
    <property type="entry name" value="Pleckstrin-homology domain (PH domain)/Phosphotyrosine-binding domain (PTB)"/>
    <property type="match status" value="1"/>
</dbReference>
<dbReference type="CTD" id="556540"/>
<dbReference type="OMA" id="DMMCGVP"/>
<organism evidence="4 5">
    <name type="scientific">Ictalurus punctatus</name>
    <name type="common">Channel catfish</name>
    <name type="synonym">Silurus punctatus</name>
    <dbReference type="NCBI Taxonomy" id="7998"/>
    <lineage>
        <taxon>Eukaryota</taxon>
        <taxon>Metazoa</taxon>
        <taxon>Chordata</taxon>
        <taxon>Craniata</taxon>
        <taxon>Vertebrata</taxon>
        <taxon>Euteleostomi</taxon>
        <taxon>Actinopterygii</taxon>
        <taxon>Neopterygii</taxon>
        <taxon>Teleostei</taxon>
        <taxon>Ostariophysi</taxon>
        <taxon>Siluriformes</taxon>
        <taxon>Ictaluridae</taxon>
        <taxon>Ictalurus</taxon>
    </lineage>
</organism>
<feature type="compositionally biased region" description="Basic and acidic residues" evidence="2">
    <location>
        <begin position="695"/>
        <end position="709"/>
    </location>
</feature>
<dbReference type="InterPro" id="IPR011993">
    <property type="entry name" value="PH-like_dom_sf"/>
</dbReference>
<feature type="domain" description="PH" evidence="3">
    <location>
        <begin position="68"/>
        <end position="192"/>
    </location>
</feature>
<accession>A0A2D0PPU8</accession>
<reference evidence="5" key="2">
    <citation type="submission" date="2025-08" db="UniProtKB">
        <authorList>
            <consortium name="RefSeq"/>
        </authorList>
    </citation>
    <scope>IDENTIFICATION</scope>
    <source>
        <tissue evidence="5">Blood</tissue>
    </source>
</reference>
<evidence type="ECO:0000313" key="4">
    <source>
        <dbReference type="Proteomes" id="UP000221080"/>
    </source>
</evidence>
<dbReference type="GeneID" id="108255769"/>
<dbReference type="InterPro" id="IPR001849">
    <property type="entry name" value="PH_domain"/>
</dbReference>
<dbReference type="SMART" id="SM00233">
    <property type="entry name" value="PH"/>
    <property type="match status" value="1"/>
</dbReference>
<dbReference type="SUPFAM" id="SSF50729">
    <property type="entry name" value="PH domain-like"/>
    <property type="match status" value="1"/>
</dbReference>
<evidence type="ECO:0000256" key="2">
    <source>
        <dbReference type="SAM" id="MobiDB-lite"/>
    </source>
</evidence>
<dbReference type="OrthoDB" id="9010513at2759"/>